<dbReference type="EMBL" id="UGYN01000002">
    <property type="protein sequence ID" value="SUI82008.1"/>
    <property type="molecule type" value="Genomic_DNA"/>
</dbReference>
<evidence type="ECO:0000259" key="1">
    <source>
        <dbReference type="Pfam" id="PF12571"/>
    </source>
</evidence>
<gene>
    <name evidence="2" type="ORF">NCTC11544_04315</name>
</gene>
<dbReference type="PANTHER" id="PTHR35191:SF1">
    <property type="entry name" value="PROPHAGE SIDE TAIL FIBER PROTEIN HOMOLOG STFQ-RELATED"/>
    <property type="match status" value="1"/>
</dbReference>
<dbReference type="Pfam" id="PF02413">
    <property type="entry name" value="Caudo_TAP"/>
    <property type="match status" value="1"/>
</dbReference>
<evidence type="ECO:0000313" key="3">
    <source>
        <dbReference type="Proteomes" id="UP000255529"/>
    </source>
</evidence>
<dbReference type="AlphaFoldDB" id="A0A380AJ63"/>
<reference evidence="2 3" key="1">
    <citation type="submission" date="2018-06" db="EMBL/GenBank/DDBJ databases">
        <authorList>
            <consortium name="Pathogen Informatics"/>
            <person name="Doyle S."/>
        </authorList>
    </citation>
    <scope>NUCLEOTIDE SEQUENCE [LARGE SCALE GENOMIC DNA]</scope>
    <source>
        <strain evidence="2 3">NCTC11544</strain>
    </source>
</reference>
<dbReference type="Proteomes" id="UP000255529">
    <property type="component" value="Unassembled WGS sequence"/>
</dbReference>
<protein>
    <submittedName>
        <fullName evidence="2">Caudovirales tail fibre assembly protein</fullName>
    </submittedName>
</protein>
<feature type="domain" description="Phage tail fibre protein N-terminal" evidence="1">
    <location>
        <begin position="1"/>
        <end position="146"/>
    </location>
</feature>
<name>A0A380AJ63_9GAMM</name>
<accession>A0A380AJ63</accession>
<dbReference type="InterPro" id="IPR051934">
    <property type="entry name" value="Phage_Tail_Fiber_Structural"/>
</dbReference>
<sequence length="643" mass="68550">MSDYYVLLSDAGAKLEAAAHAAGESVELSEFGVCDGGVDFTPDPALTAFANEVYRGPISALDVSADDPTEIVAQCIIPADSGGYTLRGVAIYASDGTLYAVGNYAAQDKPAPDSGFAVSLEILVMLALSATTDVMLVVTDTAYLTEKQADTLYLRQDKNLGEIADRGDTAQQAARDNLELGTAAVANVGTNTGNVMAVGAFGLGRGSSHKDDAYNNIGEIYRVNNTSASSPTTGVAGVVSLPCDGGPSTGYIAVSYAGAIWSGHSDSPENGVTWYRVYTTVYKPTAEDVGALPITGGNVTGTLTAPVLAARNATTSKRLSLDVQGSAVNDVSMSVFSDGTHQKLDYADTQGWLVSLWRNIADGSVSLQVNGTMNADVINEAGQRVYSPNNPQPIDLSSYVQGIRKGARVSLGSTQDITTDDGYIDDFHFASQPDDSHIWQVGYSPLQYLVNGTWLTLYFGAFELSAREIKPVPEGITRLQDFNVHRHTLVDANGYEWYAASEKIQGKYFVGYFDNGVIVVSDTDASMLFPRGMSVAGVDSLPKGFKPDGENWVFDGTRVVPRIYTTAETVARNRREFNRRVTKARHAAWPLECAVSTGEATHAQQATLLDIQRYVVNLQAVDLAEGPAAWPTPPATLSLQEDA</sequence>
<dbReference type="Pfam" id="PF12571">
    <property type="entry name" value="Phage_tail_fib"/>
    <property type="match status" value="1"/>
</dbReference>
<evidence type="ECO:0000313" key="2">
    <source>
        <dbReference type="EMBL" id="SUI82008.1"/>
    </source>
</evidence>
<dbReference type="InterPro" id="IPR003458">
    <property type="entry name" value="Phage_T4_Gp38_tail_assem"/>
</dbReference>
<dbReference type="PANTHER" id="PTHR35191">
    <property type="entry name" value="PROPHAGE SIDE TAIL FIBER PROTEIN HOMOLOG STFQ-RELATED"/>
    <property type="match status" value="1"/>
</dbReference>
<organism evidence="2 3">
    <name type="scientific">Serratia quinivorans</name>
    <dbReference type="NCBI Taxonomy" id="137545"/>
    <lineage>
        <taxon>Bacteria</taxon>
        <taxon>Pseudomonadati</taxon>
        <taxon>Pseudomonadota</taxon>
        <taxon>Gammaproteobacteria</taxon>
        <taxon>Enterobacterales</taxon>
        <taxon>Yersiniaceae</taxon>
        <taxon>Serratia</taxon>
    </lineage>
</organism>
<proteinExistence type="predicted"/>
<dbReference type="InterPro" id="IPR022225">
    <property type="entry name" value="Phage_tail_fibre_N"/>
</dbReference>